<evidence type="ECO:0000259" key="4">
    <source>
        <dbReference type="Pfam" id="PF13649"/>
    </source>
</evidence>
<dbReference type="InterPro" id="IPR041698">
    <property type="entry name" value="Methyltransf_25"/>
</dbReference>
<sequence length="237" mass="27148">MNKFIQARTEEIKYHESFYLESTLFEPGTWLARPVKIVLKMLDLLNNPNIRILDLGCGVGRNSIPIAQIVKNLNGMITCVDLIPTAIDLLIENSRKYNVQDQIIAEVADAEEYLITPREFDYIVACSCLEHVSSVEALKMVVNRMITGTKDNGINAILMSTEVKEIDIETQETADGLIELNLETDRTILLLENLYHGWEILYKSYLPQSMKEKKYDKEIEFKSNWITFVARRRGGIS</sequence>
<evidence type="ECO:0000256" key="1">
    <source>
        <dbReference type="ARBA" id="ARBA00022603"/>
    </source>
</evidence>
<dbReference type="GO" id="GO:0032259">
    <property type="term" value="P:methylation"/>
    <property type="evidence" value="ECO:0007669"/>
    <property type="project" value="UniProtKB-KW"/>
</dbReference>
<dbReference type="Proteomes" id="UP000502248">
    <property type="component" value="Chromosome"/>
</dbReference>
<dbReference type="CDD" id="cd02440">
    <property type="entry name" value="AdoMet_MTases"/>
    <property type="match status" value="1"/>
</dbReference>
<dbReference type="EMBL" id="CP051680">
    <property type="protein sequence ID" value="QJD83281.1"/>
    <property type="molecule type" value="Genomic_DNA"/>
</dbReference>
<evidence type="ECO:0000313" key="6">
    <source>
        <dbReference type="Proteomes" id="UP000502248"/>
    </source>
</evidence>
<dbReference type="PANTHER" id="PTHR43464:SF19">
    <property type="entry name" value="UBIQUINONE BIOSYNTHESIS O-METHYLTRANSFERASE, MITOCHONDRIAL"/>
    <property type="match status" value="1"/>
</dbReference>
<proteinExistence type="predicted"/>
<keyword evidence="3" id="KW-0949">S-adenosyl-L-methionine</keyword>
<evidence type="ECO:0000256" key="3">
    <source>
        <dbReference type="ARBA" id="ARBA00022691"/>
    </source>
</evidence>
<evidence type="ECO:0000256" key="2">
    <source>
        <dbReference type="ARBA" id="ARBA00022679"/>
    </source>
</evidence>
<organism evidence="5 6">
    <name type="scientific">Cohnella herbarum</name>
    <dbReference type="NCBI Taxonomy" id="2728023"/>
    <lineage>
        <taxon>Bacteria</taxon>
        <taxon>Bacillati</taxon>
        <taxon>Bacillota</taxon>
        <taxon>Bacilli</taxon>
        <taxon>Bacillales</taxon>
        <taxon>Paenibacillaceae</taxon>
        <taxon>Cohnella</taxon>
    </lineage>
</organism>
<keyword evidence="1 5" id="KW-0489">Methyltransferase</keyword>
<reference evidence="5 6" key="1">
    <citation type="submission" date="2020-04" db="EMBL/GenBank/DDBJ databases">
        <title>Genome sequencing of novel species.</title>
        <authorList>
            <person name="Heo J."/>
            <person name="Kim S.-J."/>
            <person name="Kim J.-S."/>
            <person name="Hong S.-B."/>
            <person name="Kwon S.-W."/>
        </authorList>
    </citation>
    <scope>NUCLEOTIDE SEQUENCE [LARGE SCALE GENOMIC DNA]</scope>
    <source>
        <strain evidence="5 6">MFER-1</strain>
    </source>
</reference>
<dbReference type="PANTHER" id="PTHR43464">
    <property type="entry name" value="METHYLTRANSFERASE"/>
    <property type="match status" value="1"/>
</dbReference>
<keyword evidence="2 5" id="KW-0808">Transferase</keyword>
<dbReference type="AlphaFoldDB" id="A0A7Z2VHT2"/>
<protein>
    <submittedName>
        <fullName evidence="5">Class I SAM-dependent methyltransferase</fullName>
    </submittedName>
</protein>
<dbReference type="InterPro" id="IPR029063">
    <property type="entry name" value="SAM-dependent_MTases_sf"/>
</dbReference>
<gene>
    <name evidence="5" type="ORF">HH215_08930</name>
</gene>
<dbReference type="SUPFAM" id="SSF53335">
    <property type="entry name" value="S-adenosyl-L-methionine-dependent methyltransferases"/>
    <property type="match status" value="1"/>
</dbReference>
<feature type="domain" description="Methyltransferase" evidence="4">
    <location>
        <begin position="52"/>
        <end position="153"/>
    </location>
</feature>
<evidence type="ECO:0000313" key="5">
    <source>
        <dbReference type="EMBL" id="QJD83281.1"/>
    </source>
</evidence>
<dbReference type="Gene3D" id="3.40.50.150">
    <property type="entry name" value="Vaccinia Virus protein VP39"/>
    <property type="match status" value="1"/>
</dbReference>
<keyword evidence="6" id="KW-1185">Reference proteome</keyword>
<name>A0A7Z2VHT2_9BACL</name>
<dbReference type="Pfam" id="PF13649">
    <property type="entry name" value="Methyltransf_25"/>
    <property type="match status" value="1"/>
</dbReference>
<dbReference type="RefSeq" id="WP_169279578.1">
    <property type="nucleotide sequence ID" value="NZ_CP051680.1"/>
</dbReference>
<accession>A0A7Z2VHT2</accession>
<dbReference type="GO" id="GO:0008168">
    <property type="term" value="F:methyltransferase activity"/>
    <property type="evidence" value="ECO:0007669"/>
    <property type="project" value="UniProtKB-KW"/>
</dbReference>
<dbReference type="KEGG" id="cheb:HH215_08930"/>